<dbReference type="Gene3D" id="3.60.70.12">
    <property type="entry name" value="L-amino peptidase D-ALA esterase/amidase"/>
    <property type="match status" value="1"/>
</dbReference>
<dbReference type="EC" id="2.3.1.35" evidence="10"/>
<dbReference type="PANTHER" id="PTHR23100">
    <property type="entry name" value="ARGININE BIOSYNTHESIS BIFUNCTIONAL PROTEIN ARGJ"/>
    <property type="match status" value="1"/>
</dbReference>
<feature type="binding site" evidence="10">
    <location>
        <position position="209"/>
    </location>
    <ligand>
        <name>substrate</name>
    </ligand>
</feature>
<evidence type="ECO:0000256" key="3">
    <source>
        <dbReference type="ARBA" id="ARBA00022571"/>
    </source>
</evidence>
<dbReference type="Gene3D" id="3.10.20.340">
    <property type="entry name" value="ArgJ beta chain, C-terminal domain"/>
    <property type="match status" value="1"/>
</dbReference>
<dbReference type="InterPro" id="IPR016117">
    <property type="entry name" value="ArgJ-like_dom_sf"/>
</dbReference>
<feature type="binding site" evidence="10">
    <location>
        <position position="305"/>
    </location>
    <ligand>
        <name>substrate</name>
    </ligand>
</feature>
<keyword evidence="4 10" id="KW-0028">Amino-acid biosynthesis</keyword>
<feature type="chain" id="PRO_5040555164" description="Arginine biosynthesis bifunctional protein ArgJ alpha chain" evidence="10">
    <location>
        <begin position="1"/>
        <end position="219"/>
    </location>
</feature>
<evidence type="ECO:0000256" key="6">
    <source>
        <dbReference type="ARBA" id="ARBA00022813"/>
    </source>
</evidence>
<feature type="active site" description="Nucleophile" evidence="10">
    <location>
        <position position="220"/>
    </location>
</feature>
<organism evidence="11 12">
    <name type="scientific">Rhizopus oryzae</name>
    <name type="common">Mucormycosis agent</name>
    <name type="synonym">Rhizopus arrhizus var. delemar</name>
    <dbReference type="NCBI Taxonomy" id="64495"/>
    <lineage>
        <taxon>Eukaryota</taxon>
        <taxon>Fungi</taxon>
        <taxon>Fungi incertae sedis</taxon>
        <taxon>Mucoromycota</taxon>
        <taxon>Mucoromycotina</taxon>
        <taxon>Mucoromycetes</taxon>
        <taxon>Mucorales</taxon>
        <taxon>Mucorineae</taxon>
        <taxon>Rhizopodaceae</taxon>
        <taxon>Rhizopus</taxon>
    </lineage>
</organism>
<dbReference type="PANTHER" id="PTHR23100:SF0">
    <property type="entry name" value="ARGININE BIOSYNTHESIS BIFUNCTIONAL PROTEIN ARGJ, MITOCHONDRIAL"/>
    <property type="match status" value="1"/>
</dbReference>
<gene>
    <name evidence="11" type="ORF">G6F51_006531</name>
</gene>
<dbReference type="OrthoDB" id="4199794at2759"/>
<dbReference type="GO" id="GO:0006526">
    <property type="term" value="P:L-arginine biosynthetic process"/>
    <property type="evidence" value="ECO:0007669"/>
    <property type="project" value="UniProtKB-UniRule"/>
</dbReference>
<dbReference type="NCBIfam" id="NF003802">
    <property type="entry name" value="PRK05388.1"/>
    <property type="match status" value="1"/>
</dbReference>
<dbReference type="OMA" id="WGRIVMA"/>
<dbReference type="AlphaFoldDB" id="A0A9P6YAQ6"/>
<keyword evidence="7 10" id="KW-0496">Mitochondrion</keyword>
<feature type="site" description="Involved in the stabilization of negative charge on the oxyanion by the formation of the oxyanion hole" evidence="10">
    <location>
        <position position="143"/>
    </location>
</feature>
<dbReference type="Proteomes" id="UP000717996">
    <property type="component" value="Unassembled WGS sequence"/>
</dbReference>
<comment type="pathway">
    <text evidence="10">Amino-acid biosynthesis; L-arginine biosynthesis; N(2)-acetyl-L-ornithine from L-glutamate: step 1/4.</text>
</comment>
<evidence type="ECO:0000256" key="2">
    <source>
        <dbReference type="ARBA" id="ARBA00006774"/>
    </source>
</evidence>
<dbReference type="GO" id="GO:0004358">
    <property type="term" value="F:L-glutamate N-acetyltransferase activity, acting on acetyl-L-ornithine as donor"/>
    <property type="evidence" value="ECO:0007669"/>
    <property type="project" value="UniProtKB-UniRule"/>
</dbReference>
<dbReference type="NCBIfam" id="TIGR00120">
    <property type="entry name" value="ArgJ"/>
    <property type="match status" value="1"/>
</dbReference>
<keyword evidence="8 10" id="KW-0511">Multifunctional enzyme</keyword>
<feature type="binding site" evidence="10">
    <location>
        <position position="183"/>
    </location>
    <ligand>
        <name>substrate</name>
    </ligand>
</feature>
<reference evidence="11" key="1">
    <citation type="journal article" date="2020" name="Microb. Genom.">
        <title>Genetic diversity of clinical and environmental Mucorales isolates obtained from an investigation of mucormycosis cases among solid organ transplant recipients.</title>
        <authorList>
            <person name="Nguyen M.H."/>
            <person name="Kaul D."/>
            <person name="Muto C."/>
            <person name="Cheng S.J."/>
            <person name="Richter R.A."/>
            <person name="Bruno V.M."/>
            <person name="Liu G."/>
            <person name="Beyhan S."/>
            <person name="Sundermann A.J."/>
            <person name="Mounaud S."/>
            <person name="Pasculle A.W."/>
            <person name="Nierman W.C."/>
            <person name="Driscoll E."/>
            <person name="Cumbie R."/>
            <person name="Clancy C.J."/>
            <person name="Dupont C.L."/>
        </authorList>
    </citation>
    <scope>NUCLEOTIDE SEQUENCE</scope>
    <source>
        <strain evidence="11">GL16</strain>
    </source>
</reference>
<dbReference type="Gene3D" id="3.30.2330.10">
    <property type="entry name" value="arginine biosynthesis bifunctional protein suprefamily"/>
    <property type="match status" value="1"/>
</dbReference>
<feature type="site" description="Involved in the stabilization of negative charge on the oxyanion by the formation of the oxyanion hole" evidence="10">
    <location>
        <position position="144"/>
    </location>
</feature>
<evidence type="ECO:0000256" key="4">
    <source>
        <dbReference type="ARBA" id="ARBA00022605"/>
    </source>
</evidence>
<protein>
    <recommendedName>
        <fullName evidence="10">Arginine biosynthesis bifunctional protein ArgJ, mitochondrial</fullName>
    </recommendedName>
    <domain>
        <recommendedName>
            <fullName evidence="10">Glutamate N-acetyltransferase</fullName>
            <shortName evidence="10">GAT</shortName>
            <ecNumber evidence="10">2.3.1.35</ecNumber>
        </recommendedName>
        <alternativeName>
            <fullName evidence="10">Ornithine acetyltransferase</fullName>
            <shortName evidence="10">OATase</shortName>
        </alternativeName>
        <alternativeName>
            <fullName evidence="10">Ornithine transacetylase</fullName>
        </alternativeName>
    </domain>
    <domain>
        <recommendedName>
            <fullName evidence="10">Amino-acid acetyltransferase</fullName>
            <ecNumber evidence="10">2.3.1.1</ecNumber>
        </recommendedName>
        <alternativeName>
            <fullName evidence="10">N-acetylglutamate synthase</fullName>
            <shortName evidence="10">AGS</shortName>
        </alternativeName>
    </domain>
    <component>
        <recommendedName>
            <fullName evidence="10">Arginine biosynthesis bifunctional protein ArgJ alpha chain</fullName>
        </recommendedName>
    </component>
    <component>
        <recommendedName>
            <fullName evidence="10">Arginine biosynthesis bifunctional protein ArgJ beta chain</fullName>
        </recommendedName>
    </component>
</protein>
<keyword evidence="6 10" id="KW-0068">Autocatalytic cleavage</keyword>
<evidence type="ECO:0000256" key="5">
    <source>
        <dbReference type="ARBA" id="ARBA00022679"/>
    </source>
</evidence>
<comment type="subcellular location">
    <subcellularLocation>
        <location evidence="1 10">Mitochondrion matrix</location>
    </subcellularLocation>
</comment>
<comment type="subunit">
    <text evidence="10">Heterodimer of an alpha and a beta chain.</text>
</comment>
<comment type="PTM">
    <text evidence="10">The alpha and beta chains are autoproteolytically processed from a single precursor protein within the mitochondrion.</text>
</comment>
<dbReference type="InterPro" id="IPR002813">
    <property type="entry name" value="Arg_biosynth_ArgJ"/>
</dbReference>
<accession>A0A9P6YAQ6</accession>
<comment type="catalytic activity">
    <reaction evidence="10">
        <text>L-glutamate + acetyl-CoA = N-acetyl-L-glutamate + CoA + H(+)</text>
        <dbReference type="Rhea" id="RHEA:24292"/>
        <dbReference type="ChEBI" id="CHEBI:15378"/>
        <dbReference type="ChEBI" id="CHEBI:29985"/>
        <dbReference type="ChEBI" id="CHEBI:44337"/>
        <dbReference type="ChEBI" id="CHEBI:57287"/>
        <dbReference type="ChEBI" id="CHEBI:57288"/>
        <dbReference type="EC" id="2.3.1.1"/>
    </reaction>
</comment>
<dbReference type="EMBL" id="JAANIT010000896">
    <property type="protein sequence ID" value="KAG1543670.1"/>
    <property type="molecule type" value="Genomic_DNA"/>
</dbReference>
<comment type="similarity">
    <text evidence="2 10">Belongs to the ArgJ family.</text>
</comment>
<dbReference type="FunFam" id="3.10.20.340:FF:000002">
    <property type="entry name" value="Arginine biosynthesis bifunctional protein ArgJ, mitochondrial"/>
    <property type="match status" value="1"/>
</dbReference>
<evidence type="ECO:0000313" key="11">
    <source>
        <dbReference type="EMBL" id="KAG1543670.1"/>
    </source>
</evidence>
<dbReference type="SUPFAM" id="SSF56266">
    <property type="entry name" value="DmpA/ArgJ-like"/>
    <property type="match status" value="1"/>
</dbReference>
<dbReference type="FunFam" id="3.60.70.12:FF:000001">
    <property type="entry name" value="Arginine biosynthesis bifunctional protein ArgJ, chloroplastic"/>
    <property type="match status" value="1"/>
</dbReference>
<feature type="site" description="Cleavage; by autolysis" evidence="10">
    <location>
        <begin position="219"/>
        <end position="220"/>
    </location>
</feature>
<feature type="binding site" evidence="10">
    <location>
        <position position="433"/>
    </location>
    <ligand>
        <name>substrate</name>
    </ligand>
</feature>
<feature type="chain" id="PRO_5040555165" description="Arginine biosynthesis bifunctional protein ArgJ beta chain" evidence="10">
    <location>
        <begin position="220"/>
        <end position="438"/>
    </location>
</feature>
<evidence type="ECO:0000256" key="9">
    <source>
        <dbReference type="ARBA" id="ARBA00023315"/>
    </source>
</evidence>
<keyword evidence="9 10" id="KW-0012">Acyltransferase</keyword>
<comment type="function">
    <text evidence="10">Catalyzes two activities which are involved in the cyclic version of arginine biosynthesis: the synthesis of acetylglutamate from glutamate and acetyl-CoA, and of ornithine by transacetylation between acetylornithine and glutamate.</text>
</comment>
<evidence type="ECO:0000256" key="1">
    <source>
        <dbReference type="ARBA" id="ARBA00004305"/>
    </source>
</evidence>
<feature type="binding site" evidence="10">
    <location>
        <position position="438"/>
    </location>
    <ligand>
        <name>substrate</name>
    </ligand>
</feature>
<sequence>MLRFNRQLINKSFGQRLYSSKYNHLSARKQSLISQSGIYPTGFKASGVAANIKKNKNKDVALVVSELPCSAAAVFTTNKFQAAPVLVSKETLAENSNQVYAVVTNSGCANAVTGAQGITDAKKMRSVVDELVGHRLSALTMSTGVIGQNLPMDKIESGIRDAYAHLSSEHTDGWANAAEAFMTTDTFPKLRSGEFELQNSKFRMAGIAKGAGMIHPNMATLLGFMVTDAYVKPELLKKALKYAVDRSFNSISVDGDMSTNDTISVLANGASNVRIESEGSDYEAFRDHLTHFAAELAQLVVRDGEGATKFVTLHIKGAESFESAKQAASHIATSMLVKTALYGQDANWGRICASLGHCGVDVDPSVVSVTFVPTDDSERLKLMVKGEPEKVNEERASEILKMEDLKIEVDLGLGNSETKFWTCDISHEYVSINADYRS</sequence>
<evidence type="ECO:0000256" key="8">
    <source>
        <dbReference type="ARBA" id="ARBA00023268"/>
    </source>
</evidence>
<keyword evidence="5 10" id="KW-0808">Transferase</keyword>
<dbReference type="InterPro" id="IPR042195">
    <property type="entry name" value="ArgJ_beta_C"/>
</dbReference>
<dbReference type="GO" id="GO:0005759">
    <property type="term" value="C:mitochondrial matrix"/>
    <property type="evidence" value="ECO:0007669"/>
    <property type="project" value="UniProtKB-SubCell"/>
</dbReference>
<evidence type="ECO:0000256" key="10">
    <source>
        <dbReference type="HAMAP-Rule" id="MF_03124"/>
    </source>
</evidence>
<proteinExistence type="inferred from homology"/>
<keyword evidence="3 10" id="KW-0055">Arginine biosynthesis</keyword>
<comment type="catalytic activity">
    <reaction evidence="10">
        <text>N(2)-acetyl-L-ornithine + L-glutamate = N-acetyl-L-glutamate + L-ornithine</text>
        <dbReference type="Rhea" id="RHEA:15349"/>
        <dbReference type="ChEBI" id="CHEBI:29985"/>
        <dbReference type="ChEBI" id="CHEBI:44337"/>
        <dbReference type="ChEBI" id="CHEBI:46911"/>
        <dbReference type="ChEBI" id="CHEBI:57805"/>
        <dbReference type="EC" id="2.3.1.35"/>
    </reaction>
</comment>
<evidence type="ECO:0000313" key="12">
    <source>
        <dbReference type="Proteomes" id="UP000717996"/>
    </source>
</evidence>
<dbReference type="CDD" id="cd02152">
    <property type="entry name" value="OAT"/>
    <property type="match status" value="1"/>
</dbReference>
<comment type="pathway">
    <text evidence="10">Amino-acid biosynthesis; L-arginine biosynthesis; L-ornithine and N-acetyl-L-glutamate from L-glutamate and N(2)-acetyl-L-ornithine (cyclic): step 1/1.</text>
</comment>
<dbReference type="GO" id="GO:0006592">
    <property type="term" value="P:ornithine biosynthetic process"/>
    <property type="evidence" value="ECO:0007669"/>
    <property type="project" value="TreeGrafter"/>
</dbReference>
<evidence type="ECO:0000256" key="7">
    <source>
        <dbReference type="ARBA" id="ARBA00023128"/>
    </source>
</evidence>
<dbReference type="HAMAP" id="MF_01106">
    <property type="entry name" value="ArgJ"/>
    <property type="match status" value="1"/>
</dbReference>
<dbReference type="GO" id="GO:0004042">
    <property type="term" value="F:L-glutamate N-acetyltransferase activity"/>
    <property type="evidence" value="ECO:0007669"/>
    <property type="project" value="UniProtKB-UniRule"/>
</dbReference>
<dbReference type="Pfam" id="PF01960">
    <property type="entry name" value="ArgJ"/>
    <property type="match status" value="1"/>
</dbReference>
<dbReference type="EC" id="2.3.1.1" evidence="10"/>
<feature type="binding site" evidence="10">
    <location>
        <position position="220"/>
    </location>
    <ligand>
        <name>substrate</name>
    </ligand>
</feature>
<dbReference type="FunFam" id="3.30.2330.10:FF:000001">
    <property type="entry name" value="Arginine biosynthesis bifunctional protein ArgJ, mitochondrial"/>
    <property type="match status" value="1"/>
</dbReference>
<name>A0A9P6YAQ6_RHIOR</name>
<comment type="caution">
    <text evidence="11">The sequence shown here is derived from an EMBL/GenBank/DDBJ whole genome shotgun (WGS) entry which is preliminary data.</text>
</comment>